<feature type="chain" id="PRO_5025586083" description="Secreted protein" evidence="1">
    <location>
        <begin position="19"/>
        <end position="77"/>
    </location>
</feature>
<dbReference type="AlphaFoldDB" id="A0A6A5FTN7"/>
<accession>A0A6A5FTN7</accession>
<dbReference type="CTD" id="9809870"/>
<dbReference type="EMBL" id="WUAV01000006">
    <property type="protein sequence ID" value="KAF1745846.1"/>
    <property type="molecule type" value="Genomic_DNA"/>
</dbReference>
<dbReference type="KEGG" id="crq:GCK72_022293"/>
<dbReference type="Proteomes" id="UP000483820">
    <property type="component" value="Chromosome X"/>
</dbReference>
<evidence type="ECO:0000256" key="1">
    <source>
        <dbReference type="SAM" id="SignalP"/>
    </source>
</evidence>
<comment type="caution">
    <text evidence="2">The sequence shown here is derived from an EMBL/GenBank/DDBJ whole genome shotgun (WGS) entry which is preliminary data.</text>
</comment>
<evidence type="ECO:0000313" key="3">
    <source>
        <dbReference type="Proteomes" id="UP000483820"/>
    </source>
</evidence>
<keyword evidence="1" id="KW-0732">Signal</keyword>
<sequence>MLLTKLILTASLVGVIFTIRCYSGMQGSVNGDAIGEIELLDCNGTDFCIKKKDVIDVLAVVCCAVVPQTSAMNLHKF</sequence>
<name>A0A6A5FTN7_CAERE</name>
<feature type="signal peptide" evidence="1">
    <location>
        <begin position="1"/>
        <end position="18"/>
    </location>
</feature>
<evidence type="ECO:0008006" key="4">
    <source>
        <dbReference type="Google" id="ProtNLM"/>
    </source>
</evidence>
<dbReference type="GeneID" id="9809870"/>
<proteinExistence type="predicted"/>
<organism evidence="2 3">
    <name type="scientific">Caenorhabditis remanei</name>
    <name type="common">Caenorhabditis vulgaris</name>
    <dbReference type="NCBI Taxonomy" id="31234"/>
    <lineage>
        <taxon>Eukaryota</taxon>
        <taxon>Metazoa</taxon>
        <taxon>Ecdysozoa</taxon>
        <taxon>Nematoda</taxon>
        <taxon>Chromadorea</taxon>
        <taxon>Rhabditida</taxon>
        <taxon>Rhabditina</taxon>
        <taxon>Rhabditomorpha</taxon>
        <taxon>Rhabditoidea</taxon>
        <taxon>Rhabditidae</taxon>
        <taxon>Peloderinae</taxon>
        <taxon>Caenorhabditis</taxon>
    </lineage>
</organism>
<protein>
    <recommendedName>
        <fullName evidence="4">Secreted protein</fullName>
    </recommendedName>
</protein>
<evidence type="ECO:0000313" key="2">
    <source>
        <dbReference type="EMBL" id="KAF1745846.1"/>
    </source>
</evidence>
<dbReference type="RefSeq" id="XP_053578308.1">
    <property type="nucleotide sequence ID" value="XM_053734742.1"/>
</dbReference>
<reference evidence="2 3" key="1">
    <citation type="submission" date="2019-12" db="EMBL/GenBank/DDBJ databases">
        <title>Chromosome-level assembly of the Caenorhabditis remanei genome.</title>
        <authorList>
            <person name="Teterina A.A."/>
            <person name="Willis J.H."/>
            <person name="Phillips P.C."/>
        </authorList>
    </citation>
    <scope>NUCLEOTIDE SEQUENCE [LARGE SCALE GENOMIC DNA]</scope>
    <source>
        <strain evidence="2 3">PX506</strain>
        <tissue evidence="2">Whole organism</tissue>
    </source>
</reference>
<gene>
    <name evidence="2" type="ORF">GCK72_022293</name>
</gene>